<gene>
    <name evidence="2" type="ORF">M153_340006403</name>
</gene>
<dbReference type="EMBL" id="LGUB01000008">
    <property type="protein sequence ID" value="KRH95045.1"/>
    <property type="molecule type" value="Genomic_DNA"/>
</dbReference>
<dbReference type="VEuPathDB" id="MicrosporidiaDB:M153_340006403"/>
<evidence type="ECO:0000313" key="3">
    <source>
        <dbReference type="Proteomes" id="UP000051530"/>
    </source>
</evidence>
<comment type="caution">
    <text evidence="2">The sequence shown here is derived from an EMBL/GenBank/DDBJ whole genome shotgun (WGS) entry which is preliminary data.</text>
</comment>
<protein>
    <submittedName>
        <fullName evidence="2">Uncharacterized protein</fullName>
    </submittedName>
</protein>
<organism evidence="2 3">
    <name type="scientific">Pseudoloma neurophilia</name>
    <dbReference type="NCBI Taxonomy" id="146866"/>
    <lineage>
        <taxon>Eukaryota</taxon>
        <taxon>Fungi</taxon>
        <taxon>Fungi incertae sedis</taxon>
        <taxon>Microsporidia</taxon>
        <taxon>Pseudoloma</taxon>
    </lineage>
</organism>
<dbReference type="Proteomes" id="UP000051530">
    <property type="component" value="Unassembled WGS sequence"/>
</dbReference>
<evidence type="ECO:0000256" key="1">
    <source>
        <dbReference type="SAM" id="SignalP"/>
    </source>
</evidence>
<feature type="chain" id="PRO_5006399129" evidence="1">
    <location>
        <begin position="20"/>
        <end position="545"/>
    </location>
</feature>
<dbReference type="AlphaFoldDB" id="A0A0R0M4J1"/>
<proteinExistence type="predicted"/>
<accession>A0A0R0M4J1</accession>
<feature type="signal peptide" evidence="1">
    <location>
        <begin position="1"/>
        <end position="19"/>
    </location>
</feature>
<name>A0A0R0M4J1_9MICR</name>
<reference evidence="2 3" key="1">
    <citation type="submission" date="2015-07" db="EMBL/GenBank/DDBJ databases">
        <title>The genome of Pseudoloma neurophilia, a relevant intracellular parasite of the zebrafish.</title>
        <authorList>
            <person name="Ndikumana S."/>
            <person name="Pelin A."/>
            <person name="Sanders J."/>
            <person name="Corradi N."/>
        </authorList>
    </citation>
    <scope>NUCLEOTIDE SEQUENCE [LARGE SCALE GENOMIC DNA]</scope>
    <source>
        <strain evidence="2 3">MK1</strain>
    </source>
</reference>
<keyword evidence="3" id="KW-1185">Reference proteome</keyword>
<keyword evidence="1" id="KW-0732">Signal</keyword>
<sequence length="545" mass="62905">MVVLTVFLSFLLYLSVSREQNEEIRTEDFMNFSNPMDSRDNRQLQNIDLFIEQYLNFNEDNLQESENHAEIQAQEQNNMASDLFYVIPYDSSFMNVESTESTCFYDQTSDKQLLYDEIEFFPDSISLKVPNSTIGTTASSIEPECKCVGLCLCITTPKPEKNTLDINSICYIDSDNISSDIILINKQNQHDNINNKDISQWNPLQIECEIEADLNSTEQCLEQEIYPDITENIQSSKLTKNIALTSHTRYNPKNPEQIKKLYIEHENKMVEALKVKTKLKEEIQSIVHPSTTQEIVISGVKNAKKRKYSDESNKHAIRKYRNAEIIGEESHPSFNSEGSKTCSNDSENELLVNQVKIIYDPESQETLKELEYHLKNCDFHAQPQLKQTILSIIFSQSKPPSLKYTSIQPNQNISKTEKSNDILYIFGTYMSKPTIGGATFTVRVPKLFEDQVQFECSGYSLASTFIPMTIGDGYYLTLKMSKNKKKMKLPSASFRLDIGTVYVPTSFHAYHFKQVIRFVISRRVNDRVFYHFDYWPEKEVSEINS</sequence>
<evidence type="ECO:0000313" key="2">
    <source>
        <dbReference type="EMBL" id="KRH95045.1"/>
    </source>
</evidence>